<feature type="compositionally biased region" description="Low complexity" evidence="1">
    <location>
        <begin position="313"/>
        <end position="324"/>
    </location>
</feature>
<sequence>MSELDSMAGRTVNAALIGVTLLPIGIIWAFSLRRNAGFRSQVAKMAHLFIQVALPVLAIGVAMAIVAPAVLASNSRSTRHYQAIVYVSLTSAFIILAADILIAVAVYAAGLGVLYLVLGRPKWWKLLRIDVLCGAGLLLVIDIAYWATQLSAIRRGLNLDDTSLGWLLVIVDITLALLAAGVVGLVIYVWPKFNTRDHLAASNIRVLLLTASILWLFRCVFVLAVDLKTIIPDWTYEEIQAQKILNPVFDLWASAAVLGLLTAIFRHPVWSDPTAIIDAPEHRATVQQPLYFQPQWYQQPYAYQNGQPPSMYPYGPQPVVYQQPPAGPVNESDAAPRVPHST</sequence>
<keyword evidence="2" id="KW-0472">Membrane</keyword>
<feature type="transmembrane region" description="Helical" evidence="2">
    <location>
        <begin position="84"/>
        <end position="117"/>
    </location>
</feature>
<dbReference type="Proteomes" id="UP001628179">
    <property type="component" value="Unassembled WGS sequence"/>
</dbReference>
<evidence type="ECO:0000313" key="4">
    <source>
        <dbReference type="Proteomes" id="UP001628179"/>
    </source>
</evidence>
<keyword evidence="2" id="KW-1133">Transmembrane helix</keyword>
<accession>A0ABQ0GGB2</accession>
<feature type="region of interest" description="Disordered" evidence="1">
    <location>
        <begin position="313"/>
        <end position="342"/>
    </location>
</feature>
<feature type="transmembrane region" description="Helical" evidence="2">
    <location>
        <begin position="167"/>
        <end position="190"/>
    </location>
</feature>
<name>A0ABQ0GGB2_9PEZI</name>
<dbReference type="EMBL" id="BAAFSV010000003">
    <property type="protein sequence ID" value="GAB1316774.1"/>
    <property type="molecule type" value="Genomic_DNA"/>
</dbReference>
<evidence type="ECO:0000256" key="1">
    <source>
        <dbReference type="SAM" id="MobiDB-lite"/>
    </source>
</evidence>
<feature type="transmembrane region" description="Helical" evidence="2">
    <location>
        <begin position="129"/>
        <end position="147"/>
    </location>
</feature>
<keyword evidence="4" id="KW-1185">Reference proteome</keyword>
<feature type="transmembrane region" description="Helical" evidence="2">
    <location>
        <begin position="52"/>
        <end position="72"/>
    </location>
</feature>
<comment type="caution">
    <text evidence="3">The sequence shown here is derived from an EMBL/GenBank/DDBJ whole genome shotgun (WGS) entry which is preliminary data.</text>
</comment>
<protein>
    <recommendedName>
        <fullName evidence="5">Integral membrane protein</fullName>
    </recommendedName>
</protein>
<organism evidence="3 4">
    <name type="scientific">Madurella fahalii</name>
    <dbReference type="NCBI Taxonomy" id="1157608"/>
    <lineage>
        <taxon>Eukaryota</taxon>
        <taxon>Fungi</taxon>
        <taxon>Dikarya</taxon>
        <taxon>Ascomycota</taxon>
        <taxon>Pezizomycotina</taxon>
        <taxon>Sordariomycetes</taxon>
        <taxon>Sordariomycetidae</taxon>
        <taxon>Sordariales</taxon>
        <taxon>Sordariales incertae sedis</taxon>
        <taxon>Madurella</taxon>
    </lineage>
</organism>
<dbReference type="GeneID" id="98177727"/>
<gene>
    <name evidence="3" type="ORF">MFIFM68171_06984</name>
</gene>
<reference evidence="3 4" key="1">
    <citation type="submission" date="2024-09" db="EMBL/GenBank/DDBJ databases">
        <title>Itraconazole resistance in Madurella fahalii resulting from another homologue of gene encoding cytochrome P450 14-alpha sterol demethylase (CYP51).</title>
        <authorList>
            <person name="Yoshioka I."/>
            <person name="Fahal A.H."/>
            <person name="Kaneko S."/>
            <person name="Yaguchi T."/>
        </authorList>
    </citation>
    <scope>NUCLEOTIDE SEQUENCE [LARGE SCALE GENOMIC DNA]</scope>
    <source>
        <strain evidence="3 4">IFM 68171</strain>
    </source>
</reference>
<evidence type="ECO:0000313" key="3">
    <source>
        <dbReference type="EMBL" id="GAB1316774.1"/>
    </source>
</evidence>
<dbReference type="RefSeq" id="XP_070918505.1">
    <property type="nucleotide sequence ID" value="XM_071062404.1"/>
</dbReference>
<proteinExistence type="predicted"/>
<evidence type="ECO:0000256" key="2">
    <source>
        <dbReference type="SAM" id="Phobius"/>
    </source>
</evidence>
<feature type="transmembrane region" description="Helical" evidence="2">
    <location>
        <begin position="202"/>
        <end position="224"/>
    </location>
</feature>
<evidence type="ECO:0008006" key="5">
    <source>
        <dbReference type="Google" id="ProtNLM"/>
    </source>
</evidence>
<feature type="transmembrane region" description="Helical" evidence="2">
    <location>
        <begin position="12"/>
        <end position="31"/>
    </location>
</feature>
<keyword evidence="2" id="KW-0812">Transmembrane</keyword>